<dbReference type="GO" id="GO:0009143">
    <property type="term" value="P:nucleoside triphosphate catabolic process"/>
    <property type="evidence" value="ECO:0007669"/>
    <property type="project" value="InterPro"/>
</dbReference>
<organism evidence="3 4">
    <name type="scientific">Candidatus Kaiserbacteria bacterium CG_4_9_14_0_2_um_filter_41_32</name>
    <dbReference type="NCBI Taxonomy" id="1974601"/>
    <lineage>
        <taxon>Bacteria</taxon>
        <taxon>Candidatus Kaiseribacteriota</taxon>
    </lineage>
</organism>
<dbReference type="Proteomes" id="UP000230391">
    <property type="component" value="Unassembled WGS sequence"/>
</dbReference>
<evidence type="ECO:0000256" key="1">
    <source>
        <dbReference type="ARBA" id="ARBA00008023"/>
    </source>
</evidence>
<dbReference type="EMBL" id="PFRD01000032">
    <property type="protein sequence ID" value="PJC56375.1"/>
    <property type="molecule type" value="Genomic_DNA"/>
</dbReference>
<gene>
    <name evidence="3" type="ORF">CO026_00625</name>
</gene>
<proteinExistence type="inferred from homology"/>
<dbReference type="PANTHER" id="PTHR11067">
    <property type="entry name" value="INOSINE TRIPHOSPHATE PYROPHOSPHATASE/HAM1 PROTEIN"/>
    <property type="match status" value="1"/>
</dbReference>
<comment type="caution">
    <text evidence="3">The sequence shown here is derived from an EMBL/GenBank/DDBJ whole genome shotgun (WGS) entry which is preliminary data.</text>
</comment>
<evidence type="ECO:0000313" key="3">
    <source>
        <dbReference type="EMBL" id="PJC56375.1"/>
    </source>
</evidence>
<evidence type="ECO:0000256" key="2">
    <source>
        <dbReference type="ARBA" id="ARBA00022801"/>
    </source>
</evidence>
<reference evidence="4" key="1">
    <citation type="submission" date="2017-09" db="EMBL/GenBank/DDBJ databases">
        <title>Depth-based differentiation of microbial function through sediment-hosted aquifers and enrichment of novel symbionts in the deep terrestrial subsurface.</title>
        <authorList>
            <person name="Probst A.J."/>
            <person name="Ladd B."/>
            <person name="Jarett J.K."/>
            <person name="Geller-Mcgrath D.E."/>
            <person name="Sieber C.M.K."/>
            <person name="Emerson J.B."/>
            <person name="Anantharaman K."/>
            <person name="Thomas B.C."/>
            <person name="Malmstrom R."/>
            <person name="Stieglmeier M."/>
            <person name="Klingl A."/>
            <person name="Woyke T."/>
            <person name="Ryan C.M."/>
            <person name="Banfield J.F."/>
        </authorList>
    </citation>
    <scope>NUCLEOTIDE SEQUENCE [LARGE SCALE GENOMIC DNA]</scope>
</reference>
<accession>A0A2M8FFJ8</accession>
<keyword evidence="2" id="KW-0378">Hydrolase</keyword>
<dbReference type="GO" id="GO:0047429">
    <property type="term" value="F:nucleoside triphosphate diphosphatase activity"/>
    <property type="evidence" value="ECO:0007669"/>
    <property type="project" value="InterPro"/>
</dbReference>
<sequence length="185" mass="21123">MKISYVTGNIGKFENAQKFFNQFNIDVQQLSIKVEEIQSGDSLEIAIAKAEAAYAQVKRPLFVNDASWIIPALGGFPGPFMKFVNQWFKPQDFINLMTDKEDRRIILKDSIVYINESGHTVFTHEHVGEILNEVATFDYKHPTDVVVSLSKDHSSIAEEKSKGGFFIEDEDAVWKEFVTWLQSKK</sequence>
<dbReference type="Gene3D" id="3.90.950.10">
    <property type="match status" value="1"/>
</dbReference>
<dbReference type="AlphaFoldDB" id="A0A2M8FFJ8"/>
<dbReference type="Pfam" id="PF01725">
    <property type="entry name" value="Ham1p_like"/>
    <property type="match status" value="1"/>
</dbReference>
<dbReference type="InterPro" id="IPR002637">
    <property type="entry name" value="RdgB/HAM1"/>
</dbReference>
<dbReference type="InterPro" id="IPR029001">
    <property type="entry name" value="ITPase-like_fam"/>
</dbReference>
<evidence type="ECO:0000313" key="4">
    <source>
        <dbReference type="Proteomes" id="UP000230391"/>
    </source>
</evidence>
<name>A0A2M8FFJ8_9BACT</name>
<evidence type="ECO:0008006" key="5">
    <source>
        <dbReference type="Google" id="ProtNLM"/>
    </source>
</evidence>
<dbReference type="SUPFAM" id="SSF52972">
    <property type="entry name" value="ITPase-like"/>
    <property type="match status" value="1"/>
</dbReference>
<dbReference type="PANTHER" id="PTHR11067:SF9">
    <property type="entry name" value="INOSINE TRIPHOSPHATE PYROPHOSPHATASE"/>
    <property type="match status" value="1"/>
</dbReference>
<dbReference type="GO" id="GO:0005737">
    <property type="term" value="C:cytoplasm"/>
    <property type="evidence" value="ECO:0007669"/>
    <property type="project" value="TreeGrafter"/>
</dbReference>
<comment type="similarity">
    <text evidence="1">Belongs to the HAM1 NTPase family.</text>
</comment>
<protein>
    <recommendedName>
        <fullName evidence="5">Non-canonical purine NTP pyrophosphatase</fullName>
    </recommendedName>
</protein>